<protein>
    <submittedName>
        <fullName evidence="1">Uncharacterized protein</fullName>
    </submittedName>
</protein>
<evidence type="ECO:0000313" key="1">
    <source>
        <dbReference type="EMBL" id="KAJ9650466.1"/>
    </source>
</evidence>
<dbReference type="Proteomes" id="UP001172386">
    <property type="component" value="Unassembled WGS sequence"/>
</dbReference>
<name>A0ACC2ZS82_9EURO</name>
<proteinExistence type="predicted"/>
<gene>
    <name evidence="1" type="ORF">H2198_010222</name>
</gene>
<reference evidence="1" key="1">
    <citation type="submission" date="2022-10" db="EMBL/GenBank/DDBJ databases">
        <title>Culturing micro-colonial fungi from biological soil crusts in the Mojave desert and describing Neophaeococcomyces mojavensis, and introducing the new genera and species Taxawa tesnikishii.</title>
        <authorList>
            <person name="Kurbessoian T."/>
            <person name="Stajich J.E."/>
        </authorList>
    </citation>
    <scope>NUCLEOTIDE SEQUENCE</scope>
    <source>
        <strain evidence="1">JES_112</strain>
    </source>
</reference>
<evidence type="ECO:0000313" key="2">
    <source>
        <dbReference type="Proteomes" id="UP001172386"/>
    </source>
</evidence>
<comment type="caution">
    <text evidence="1">The sequence shown here is derived from an EMBL/GenBank/DDBJ whole genome shotgun (WGS) entry which is preliminary data.</text>
</comment>
<dbReference type="EMBL" id="JAPDRQ010000338">
    <property type="protein sequence ID" value="KAJ9650466.1"/>
    <property type="molecule type" value="Genomic_DNA"/>
</dbReference>
<keyword evidence="2" id="KW-1185">Reference proteome</keyword>
<sequence length="175" mass="19875">MTTVVHIGKNTIQTLALRFMLTNMALDMSLTRSSSDCAIVMFRFRPEIPQSQRDLFATKIKTLKHMSCVKDNRLIVGGPSITDPIARSQGYHFCLLSYHQDRKALEEYQASHEHHEVTSKYMWPYIDDVHRFDFEVAPEDEYMVGVLAKRMQLPGGVTPAESDAESGTSEESETS</sequence>
<accession>A0ACC2ZS82</accession>
<organism evidence="1 2">
    <name type="scientific">Neophaeococcomyces mojaviensis</name>
    <dbReference type="NCBI Taxonomy" id="3383035"/>
    <lineage>
        <taxon>Eukaryota</taxon>
        <taxon>Fungi</taxon>
        <taxon>Dikarya</taxon>
        <taxon>Ascomycota</taxon>
        <taxon>Pezizomycotina</taxon>
        <taxon>Eurotiomycetes</taxon>
        <taxon>Chaetothyriomycetidae</taxon>
        <taxon>Chaetothyriales</taxon>
        <taxon>Chaetothyriales incertae sedis</taxon>
        <taxon>Neophaeococcomyces</taxon>
    </lineage>
</organism>